<evidence type="ECO:0000256" key="2">
    <source>
        <dbReference type="ARBA" id="ARBA00023136"/>
    </source>
</evidence>
<accession>A0A2T8HK40</accession>
<protein>
    <submittedName>
        <fullName evidence="4">Nucleoside-diphosphate sugar epimerase</fullName>
    </submittedName>
</protein>
<dbReference type="EMBL" id="QDKG01000002">
    <property type="protein sequence ID" value="PVH25818.1"/>
    <property type="molecule type" value="Genomic_DNA"/>
</dbReference>
<keyword evidence="5" id="KW-1185">Reference proteome</keyword>
<dbReference type="Gene3D" id="3.40.50.720">
    <property type="entry name" value="NAD(P)-binding Rossmann-like Domain"/>
    <property type="match status" value="1"/>
</dbReference>
<organism evidence="4 5">
    <name type="scientific">Sphingobacterium corticibacter</name>
    <dbReference type="NCBI Taxonomy" id="2171749"/>
    <lineage>
        <taxon>Bacteria</taxon>
        <taxon>Pseudomonadati</taxon>
        <taxon>Bacteroidota</taxon>
        <taxon>Sphingobacteriia</taxon>
        <taxon>Sphingobacteriales</taxon>
        <taxon>Sphingobacteriaceae</taxon>
        <taxon>Sphingobacterium</taxon>
    </lineage>
</organism>
<dbReference type="Proteomes" id="UP000245627">
    <property type="component" value="Unassembled WGS sequence"/>
</dbReference>
<dbReference type="PANTHER" id="PTHR14097:SF7">
    <property type="entry name" value="OXIDOREDUCTASE HTATIP2"/>
    <property type="match status" value="1"/>
</dbReference>
<dbReference type="Pfam" id="PF01370">
    <property type="entry name" value="Epimerase"/>
    <property type="match status" value="1"/>
</dbReference>
<dbReference type="InterPro" id="IPR036291">
    <property type="entry name" value="NAD(P)-bd_dom_sf"/>
</dbReference>
<dbReference type="SUPFAM" id="SSF51735">
    <property type="entry name" value="NAD(P)-binding Rossmann-fold domains"/>
    <property type="match status" value="1"/>
</dbReference>
<proteinExistence type="predicted"/>
<evidence type="ECO:0000313" key="5">
    <source>
        <dbReference type="Proteomes" id="UP000245627"/>
    </source>
</evidence>
<comment type="caution">
    <text evidence="4">The sequence shown here is derived from an EMBL/GenBank/DDBJ whole genome shotgun (WGS) entry which is preliminary data.</text>
</comment>
<dbReference type="RefSeq" id="WP_116775389.1">
    <property type="nucleotide sequence ID" value="NZ_QDKG01000002.1"/>
</dbReference>
<reference evidence="4 5" key="1">
    <citation type="submission" date="2018-04" db="EMBL/GenBank/DDBJ databases">
        <title>Sphingobacterium cortibacter sp. nov.</title>
        <authorList>
            <person name="Li Y."/>
        </authorList>
    </citation>
    <scope>NUCLEOTIDE SEQUENCE [LARGE SCALE GENOMIC DNA]</scope>
    <source>
        <strain evidence="4 5">2c-3</strain>
    </source>
</reference>
<evidence type="ECO:0000256" key="1">
    <source>
        <dbReference type="ARBA" id="ARBA00004370"/>
    </source>
</evidence>
<dbReference type="GO" id="GO:0016020">
    <property type="term" value="C:membrane"/>
    <property type="evidence" value="ECO:0007669"/>
    <property type="project" value="UniProtKB-SubCell"/>
</dbReference>
<gene>
    <name evidence="4" type="ORF">DC487_07750</name>
</gene>
<dbReference type="PANTHER" id="PTHR14097">
    <property type="entry name" value="OXIDOREDUCTASE HTATIP2"/>
    <property type="match status" value="1"/>
</dbReference>
<dbReference type="InterPro" id="IPR001509">
    <property type="entry name" value="Epimerase_deHydtase"/>
</dbReference>
<sequence length="221" mass="24674">MSTTKSQALVLGASGLVGLHTTKMLLQQNTYDVIYAVSRRGIPLEHERLVQIQADFNSIDSFIEKLHINHIFSCLGSTKKKTPDKSDYLKVDHDYPVKVAKIGQSNGATKFSFVSALGANVKSNNFYMQMKGQVEEDIKALNFEELYIMRPALITGNRDEVRPAEGFASWFFKIINPLLLGNLKKYRSIDGKTIAQALVKTAGIDHPGVHTYNTEQIKKLA</sequence>
<name>A0A2T8HK40_9SPHI</name>
<dbReference type="AlphaFoldDB" id="A0A2T8HK40"/>
<evidence type="ECO:0000313" key="4">
    <source>
        <dbReference type="EMBL" id="PVH25818.1"/>
    </source>
</evidence>
<feature type="domain" description="NAD-dependent epimerase/dehydratase" evidence="3">
    <location>
        <begin position="8"/>
        <end position="116"/>
    </location>
</feature>
<comment type="subcellular location">
    <subcellularLocation>
        <location evidence="1">Membrane</location>
    </subcellularLocation>
</comment>
<keyword evidence="2" id="KW-0472">Membrane</keyword>
<dbReference type="OrthoDB" id="9798632at2"/>
<evidence type="ECO:0000259" key="3">
    <source>
        <dbReference type="Pfam" id="PF01370"/>
    </source>
</evidence>